<feature type="signal peptide" evidence="1">
    <location>
        <begin position="1"/>
        <end position="18"/>
    </location>
</feature>
<dbReference type="PANTHER" id="PTHR46475:SF9">
    <property type="entry name" value="REGULATORY PROTEIN NPR3-LIKE ISOFORM X1"/>
    <property type="match status" value="1"/>
</dbReference>
<dbReference type="GO" id="GO:0005634">
    <property type="term" value="C:nucleus"/>
    <property type="evidence" value="ECO:0007669"/>
    <property type="project" value="TreeGrafter"/>
</dbReference>
<organism evidence="3 4">
    <name type="scientific">Striga asiatica</name>
    <name type="common">Asiatic witchweed</name>
    <name type="synonym">Buchnera asiatica</name>
    <dbReference type="NCBI Taxonomy" id="4170"/>
    <lineage>
        <taxon>Eukaryota</taxon>
        <taxon>Viridiplantae</taxon>
        <taxon>Streptophyta</taxon>
        <taxon>Embryophyta</taxon>
        <taxon>Tracheophyta</taxon>
        <taxon>Spermatophyta</taxon>
        <taxon>Magnoliopsida</taxon>
        <taxon>eudicotyledons</taxon>
        <taxon>Gunneridae</taxon>
        <taxon>Pentapetalae</taxon>
        <taxon>asterids</taxon>
        <taxon>lamiids</taxon>
        <taxon>Lamiales</taxon>
        <taxon>Orobanchaceae</taxon>
        <taxon>Buchnereae</taxon>
        <taxon>Striga</taxon>
    </lineage>
</organism>
<dbReference type="GO" id="GO:0009862">
    <property type="term" value="P:systemic acquired resistance, salicylic acid mediated signaling pathway"/>
    <property type="evidence" value="ECO:0007669"/>
    <property type="project" value="InterPro"/>
</dbReference>
<keyword evidence="4" id="KW-1185">Reference proteome</keyword>
<dbReference type="GO" id="GO:2000031">
    <property type="term" value="P:regulation of salicylic acid mediated signaling pathway"/>
    <property type="evidence" value="ECO:0007669"/>
    <property type="project" value="InterPro"/>
</dbReference>
<dbReference type="GO" id="GO:2000022">
    <property type="term" value="P:regulation of jasmonic acid mediated signaling pathway"/>
    <property type="evidence" value="ECO:0007669"/>
    <property type="project" value="InterPro"/>
</dbReference>
<dbReference type="EMBL" id="BKCP01005627">
    <property type="protein sequence ID" value="GER39351.1"/>
    <property type="molecule type" value="Genomic_DNA"/>
</dbReference>
<accession>A0A5A7Q396</accession>
<dbReference type="OrthoDB" id="1878386at2759"/>
<dbReference type="InterPro" id="IPR044292">
    <property type="entry name" value="NPR"/>
</dbReference>
<dbReference type="GO" id="GO:0042742">
    <property type="term" value="P:defense response to bacterium"/>
    <property type="evidence" value="ECO:0007669"/>
    <property type="project" value="TreeGrafter"/>
</dbReference>
<sequence>MCLVMAVVMARSLFPLEAKVAMCIAHADSTLEFVGLSAAKGSYGNFKEVDLNEIPSEQVKRLHVRLQALQKAVDTGRRFFPNCSEVLDQLLEDDTLGPLLLEKGSPEEQRGKRMI</sequence>
<evidence type="ECO:0000256" key="1">
    <source>
        <dbReference type="SAM" id="SignalP"/>
    </source>
</evidence>
<comment type="caution">
    <text evidence="3">The sequence shown here is derived from an EMBL/GenBank/DDBJ whole genome shotgun (WGS) entry which is preliminary data.</text>
</comment>
<proteinExistence type="predicted"/>
<protein>
    <submittedName>
        <fullName evidence="3">Regulatory protein NPR1</fullName>
    </submittedName>
</protein>
<feature type="domain" description="NPR1/NIM1-like C-terminal" evidence="2">
    <location>
        <begin position="7"/>
        <end position="114"/>
    </location>
</feature>
<gene>
    <name evidence="3" type="ORF">STAS_15958</name>
</gene>
<name>A0A5A7Q396_STRAF</name>
<reference evidence="4" key="1">
    <citation type="journal article" date="2019" name="Curr. Biol.">
        <title>Genome Sequence of Striga asiatica Provides Insight into the Evolution of Plant Parasitism.</title>
        <authorList>
            <person name="Yoshida S."/>
            <person name="Kim S."/>
            <person name="Wafula E.K."/>
            <person name="Tanskanen J."/>
            <person name="Kim Y.M."/>
            <person name="Honaas L."/>
            <person name="Yang Z."/>
            <person name="Spallek T."/>
            <person name="Conn C.E."/>
            <person name="Ichihashi Y."/>
            <person name="Cheong K."/>
            <person name="Cui S."/>
            <person name="Der J.P."/>
            <person name="Gundlach H."/>
            <person name="Jiao Y."/>
            <person name="Hori C."/>
            <person name="Ishida J.K."/>
            <person name="Kasahara H."/>
            <person name="Kiba T."/>
            <person name="Kim M.S."/>
            <person name="Koo N."/>
            <person name="Laohavisit A."/>
            <person name="Lee Y.H."/>
            <person name="Lumba S."/>
            <person name="McCourt P."/>
            <person name="Mortimer J.C."/>
            <person name="Mutuku J.M."/>
            <person name="Nomura T."/>
            <person name="Sasaki-Sekimoto Y."/>
            <person name="Seto Y."/>
            <person name="Wang Y."/>
            <person name="Wakatake T."/>
            <person name="Sakakibara H."/>
            <person name="Demura T."/>
            <person name="Yamaguchi S."/>
            <person name="Yoneyama K."/>
            <person name="Manabe R.I."/>
            <person name="Nelson D.C."/>
            <person name="Schulman A.H."/>
            <person name="Timko M.P."/>
            <person name="dePamphilis C.W."/>
            <person name="Choi D."/>
            <person name="Shirasu K."/>
        </authorList>
    </citation>
    <scope>NUCLEOTIDE SEQUENCE [LARGE SCALE GENOMIC DNA]</scope>
    <source>
        <strain evidence="4">cv. UVA1</strain>
    </source>
</reference>
<evidence type="ECO:0000313" key="3">
    <source>
        <dbReference type="EMBL" id="GER39351.1"/>
    </source>
</evidence>
<dbReference type="Proteomes" id="UP000325081">
    <property type="component" value="Unassembled WGS sequence"/>
</dbReference>
<dbReference type="GO" id="GO:0050832">
    <property type="term" value="P:defense response to fungus"/>
    <property type="evidence" value="ECO:0007669"/>
    <property type="project" value="TreeGrafter"/>
</dbReference>
<dbReference type="PANTHER" id="PTHR46475">
    <property type="entry name" value="REGULATORY PROTEIN NPR3"/>
    <property type="match status" value="1"/>
</dbReference>
<keyword evidence="1" id="KW-0732">Signal</keyword>
<feature type="chain" id="PRO_5022883400" evidence="1">
    <location>
        <begin position="19"/>
        <end position="115"/>
    </location>
</feature>
<dbReference type="Pfam" id="PF12313">
    <property type="entry name" value="NPR1_like_C"/>
    <property type="match status" value="1"/>
</dbReference>
<evidence type="ECO:0000313" key="4">
    <source>
        <dbReference type="Proteomes" id="UP000325081"/>
    </source>
</evidence>
<evidence type="ECO:0000259" key="2">
    <source>
        <dbReference type="Pfam" id="PF12313"/>
    </source>
</evidence>
<dbReference type="AlphaFoldDB" id="A0A5A7Q396"/>
<dbReference type="InterPro" id="IPR021094">
    <property type="entry name" value="NPR1/NIM1-like_C"/>
</dbReference>